<dbReference type="AlphaFoldDB" id="A0AB33JXN0"/>
<dbReference type="SUPFAM" id="SSF52540">
    <property type="entry name" value="P-loop containing nucleoside triphosphate hydrolases"/>
    <property type="match status" value="1"/>
</dbReference>
<name>A0AB33JXN0_9ACTN</name>
<accession>A0AB33JXN0</accession>
<dbReference type="EMBL" id="AP035881">
    <property type="protein sequence ID" value="BFP45082.1"/>
    <property type="molecule type" value="Genomic_DNA"/>
</dbReference>
<dbReference type="InterPro" id="IPR027417">
    <property type="entry name" value="P-loop_NTPase"/>
</dbReference>
<evidence type="ECO:0000256" key="1">
    <source>
        <dbReference type="SAM" id="MobiDB-lite"/>
    </source>
</evidence>
<gene>
    <name evidence="2" type="ORF">KCMC57_14500</name>
</gene>
<feature type="region of interest" description="Disordered" evidence="1">
    <location>
        <begin position="184"/>
        <end position="213"/>
    </location>
</feature>
<protein>
    <recommendedName>
        <fullName evidence="3">Thymidylate kinase</fullName>
    </recommendedName>
</protein>
<organism evidence="2">
    <name type="scientific">Kitasatospora sp. CMC57</name>
    <dbReference type="NCBI Taxonomy" id="3231513"/>
    <lineage>
        <taxon>Bacteria</taxon>
        <taxon>Bacillati</taxon>
        <taxon>Actinomycetota</taxon>
        <taxon>Actinomycetes</taxon>
        <taxon>Kitasatosporales</taxon>
        <taxon>Streptomycetaceae</taxon>
        <taxon>Kitasatospora</taxon>
    </lineage>
</organism>
<sequence length="213" mass="23428">MSDRPLFESLEGLRGTGKSTIAPMLAAAREAVLVPTVPLFYQPLRREVDMRENVEARMCLYLSALFTAVDDIQRHLAAGTPVVVESYFARCLANHQALGARLGVTLPPDLPQPVTYQLVCAEDERRRRLAGRDKPVSRWDGLGEDAAHLITDAYARFPMHRIDTTGLDPNQVIEAILAADTQGAHHRADTEPVGAHPHLLPPVPRHAEGARLP</sequence>
<dbReference type="RefSeq" id="WP_407987625.1">
    <property type="nucleotide sequence ID" value="NZ_AP035881.2"/>
</dbReference>
<dbReference type="Gene3D" id="3.40.50.300">
    <property type="entry name" value="P-loop containing nucleotide triphosphate hydrolases"/>
    <property type="match status" value="1"/>
</dbReference>
<evidence type="ECO:0008006" key="3">
    <source>
        <dbReference type="Google" id="ProtNLM"/>
    </source>
</evidence>
<evidence type="ECO:0000313" key="2">
    <source>
        <dbReference type="EMBL" id="BFP45082.1"/>
    </source>
</evidence>
<proteinExistence type="predicted"/>
<reference evidence="2" key="1">
    <citation type="submission" date="2024-07" db="EMBL/GenBank/DDBJ databases">
        <title>Complete genome sequences of cellulolytic bacteria, Kitasatospora sp. CMC57 and Streptomyces sp. CMC78, isolated from Japanese agricultural soil.</title>
        <authorList>
            <person name="Hashimoto T."/>
            <person name="Ito M."/>
            <person name="Iwamoto M."/>
            <person name="Fukahori D."/>
            <person name="Shoda T."/>
            <person name="Sakoda M."/>
            <person name="Morohoshi T."/>
            <person name="Mitsuboshi M."/>
            <person name="Nishizawa T."/>
        </authorList>
    </citation>
    <scope>NUCLEOTIDE SEQUENCE</scope>
    <source>
        <strain evidence="2">CMC57</strain>
    </source>
</reference>